<reference evidence="1 2" key="1">
    <citation type="submission" date="2019-01" db="EMBL/GenBank/DDBJ databases">
        <title>Genome Assembly of Collichthys lucidus.</title>
        <authorList>
            <person name="Cai M."/>
            <person name="Xiao S."/>
        </authorList>
    </citation>
    <scope>NUCLEOTIDE SEQUENCE [LARGE SCALE GENOMIC DNA]</scope>
    <source>
        <strain evidence="1">JT15FE1705JMU</strain>
        <tissue evidence="1">Muscle</tissue>
    </source>
</reference>
<organism evidence="1 2">
    <name type="scientific">Collichthys lucidus</name>
    <name type="common">Big head croaker</name>
    <name type="synonym">Sciaena lucida</name>
    <dbReference type="NCBI Taxonomy" id="240159"/>
    <lineage>
        <taxon>Eukaryota</taxon>
        <taxon>Metazoa</taxon>
        <taxon>Chordata</taxon>
        <taxon>Craniata</taxon>
        <taxon>Vertebrata</taxon>
        <taxon>Euteleostomi</taxon>
        <taxon>Actinopterygii</taxon>
        <taxon>Neopterygii</taxon>
        <taxon>Teleostei</taxon>
        <taxon>Neoteleostei</taxon>
        <taxon>Acanthomorphata</taxon>
        <taxon>Eupercaria</taxon>
        <taxon>Sciaenidae</taxon>
        <taxon>Collichthys</taxon>
    </lineage>
</organism>
<keyword evidence="2" id="KW-1185">Reference proteome</keyword>
<dbReference type="Proteomes" id="UP000298787">
    <property type="component" value="Chromosome 23"/>
</dbReference>
<name>A0A4U5VT82_COLLU</name>
<evidence type="ECO:0000313" key="1">
    <source>
        <dbReference type="EMBL" id="TKS91917.1"/>
    </source>
</evidence>
<sequence>MAGAKSQSALLLNLLKEDCVVEKFPKVAQKKRLFFRRAGLSGSEWRRATPRAQLYNSGQTEDYENVEELKQLCWRPSSLMGKDVWSSQLGFRDRRLLRTAPDKNALHAEILIALRRFKTLDAVALHMKMR</sequence>
<dbReference type="AlphaFoldDB" id="A0A4U5VT82"/>
<dbReference type="EMBL" id="CM014100">
    <property type="protein sequence ID" value="TKS91917.1"/>
    <property type="molecule type" value="Genomic_DNA"/>
</dbReference>
<evidence type="ECO:0000313" key="2">
    <source>
        <dbReference type="Proteomes" id="UP000298787"/>
    </source>
</evidence>
<proteinExistence type="predicted"/>
<gene>
    <name evidence="1" type="ORF">D9C73_025883</name>
</gene>
<accession>A0A4U5VT82</accession>
<protein>
    <submittedName>
        <fullName evidence="1">Uncharacterized protein</fullName>
    </submittedName>
</protein>